<reference evidence="4" key="1">
    <citation type="journal article" date="2019" name="Nat. Commun.">
        <title>Expansion of phycobilisome linker gene families in mesophilic red algae.</title>
        <authorList>
            <person name="Lee J."/>
            <person name="Kim D."/>
            <person name="Bhattacharya D."/>
            <person name="Yoon H.S."/>
        </authorList>
    </citation>
    <scope>NUCLEOTIDE SEQUENCE [LARGE SCALE GENOMIC DNA]</scope>
    <source>
        <strain evidence="4">CCMP 1328</strain>
    </source>
</reference>
<evidence type="ECO:0000259" key="2">
    <source>
        <dbReference type="Pfam" id="PF08338"/>
    </source>
</evidence>
<dbReference type="Proteomes" id="UP000324585">
    <property type="component" value="Unassembled WGS sequence"/>
</dbReference>
<keyword evidence="4" id="KW-1185">Reference proteome</keyword>
<dbReference type="OrthoDB" id="276721at2759"/>
<feature type="domain" description="NAD-dependent epimerase/dehydratase" evidence="1">
    <location>
        <begin position="66"/>
        <end position="288"/>
    </location>
</feature>
<evidence type="ECO:0000259" key="1">
    <source>
        <dbReference type="Pfam" id="PF01370"/>
    </source>
</evidence>
<protein>
    <submittedName>
        <fullName evidence="3">Epimerase family protein SDR39U1-like, chloroplastic</fullName>
    </submittedName>
</protein>
<dbReference type="PANTHER" id="PTHR11092">
    <property type="entry name" value="SUGAR NUCLEOTIDE EPIMERASE RELATED"/>
    <property type="match status" value="1"/>
</dbReference>
<dbReference type="Pfam" id="PF08338">
    <property type="entry name" value="DUF1731"/>
    <property type="match status" value="1"/>
</dbReference>
<dbReference type="NCBIfam" id="TIGR01777">
    <property type="entry name" value="yfcH"/>
    <property type="match status" value="1"/>
</dbReference>
<feature type="domain" description="DUF1731" evidence="2">
    <location>
        <begin position="323"/>
        <end position="369"/>
    </location>
</feature>
<dbReference type="InterPro" id="IPR036291">
    <property type="entry name" value="NAD(P)-bd_dom_sf"/>
</dbReference>
<gene>
    <name evidence="3" type="ORF">FVE85_7915</name>
</gene>
<dbReference type="InterPro" id="IPR013549">
    <property type="entry name" value="DUF1731"/>
</dbReference>
<dbReference type="AlphaFoldDB" id="A0A5J4YME0"/>
<dbReference type="OMA" id="YLPWIHI"/>
<dbReference type="InterPro" id="IPR010099">
    <property type="entry name" value="SDR39U1"/>
</dbReference>
<evidence type="ECO:0000313" key="3">
    <source>
        <dbReference type="EMBL" id="KAA8492408.1"/>
    </source>
</evidence>
<organism evidence="3 4">
    <name type="scientific">Porphyridium purpureum</name>
    <name type="common">Red alga</name>
    <name type="synonym">Porphyridium cruentum</name>
    <dbReference type="NCBI Taxonomy" id="35688"/>
    <lineage>
        <taxon>Eukaryota</taxon>
        <taxon>Rhodophyta</taxon>
        <taxon>Bangiophyceae</taxon>
        <taxon>Porphyridiales</taxon>
        <taxon>Porphyridiaceae</taxon>
        <taxon>Porphyridium</taxon>
    </lineage>
</organism>
<accession>A0A5J4YME0</accession>
<dbReference type="PANTHER" id="PTHR11092:SF0">
    <property type="entry name" value="EPIMERASE FAMILY PROTEIN SDR39U1"/>
    <property type="match status" value="1"/>
</dbReference>
<proteinExistence type="predicted"/>
<dbReference type="InterPro" id="IPR001509">
    <property type="entry name" value="Epimerase_deHydtase"/>
</dbReference>
<comment type="caution">
    <text evidence="3">The sequence shown here is derived from an EMBL/GenBank/DDBJ whole genome shotgun (WGS) entry which is preliminary data.</text>
</comment>
<dbReference type="EMBL" id="VRMN01000009">
    <property type="protein sequence ID" value="KAA8492408.1"/>
    <property type="molecule type" value="Genomic_DNA"/>
</dbReference>
<dbReference type="SUPFAM" id="SSF51735">
    <property type="entry name" value="NAD(P)-binding Rossmann-fold domains"/>
    <property type="match status" value="1"/>
</dbReference>
<sequence>MAASTLTTTYAAAFTTLQSAPGIWKRCDNSSGSARFVCSTRSRVTFRKRASAPMMAEAAPYGKMRIAVAGGTGFVGSKLTKRLIEDGNTVVLLARSPAVALGMLPGAEAARFNAGAEPLGKEEQSKLNEVIEGCDAVVNLAGEPIAEGRWTDARKKQLVDSRVNSTLALADAIQAAQNKPAVFVSGSAIGYYGTSETAEFDESAPPGADFLASVCIKWEEAADKVASQVRTVKLRTGIVLGASGGALAKMMPLFTVFLGGPLGSGTQWVSWIHIDDEVGIIVHALQSKSVQGALNGTAPKPVTFSEMCAALGRAMRRPSWLPAPGVALQILLGESSTLVLDGQKVLPKRTLESGYKFKYSTIDEAMTEIVQSI</sequence>
<evidence type="ECO:0000313" key="4">
    <source>
        <dbReference type="Proteomes" id="UP000324585"/>
    </source>
</evidence>
<dbReference type="Pfam" id="PF01370">
    <property type="entry name" value="Epimerase"/>
    <property type="match status" value="1"/>
</dbReference>
<dbReference type="CDD" id="cd05242">
    <property type="entry name" value="SDR_a8"/>
    <property type="match status" value="1"/>
</dbReference>
<dbReference type="Gene3D" id="3.40.50.720">
    <property type="entry name" value="NAD(P)-binding Rossmann-like Domain"/>
    <property type="match status" value="1"/>
</dbReference>
<name>A0A5J4YME0_PORPP</name>